<dbReference type="KEGG" id="cher:DK880_00105"/>
<sequence length="61" mass="6658">MDIKGKQLKKVPLTEREDIKCTKIGQIQGSELGAALMALREQVHDGNSSSSSEEEHNDCSS</sequence>
<accession>A0A2Z3LB05</accession>
<evidence type="ECO:0000256" key="1">
    <source>
        <dbReference type="SAM" id="MobiDB-lite"/>
    </source>
</evidence>
<evidence type="ECO:0000313" key="2">
    <source>
        <dbReference type="EMBL" id="AWN81442.1"/>
    </source>
</evidence>
<feature type="region of interest" description="Disordered" evidence="1">
    <location>
        <begin position="42"/>
        <end position="61"/>
    </location>
</feature>
<dbReference type="RefSeq" id="WP_109996903.1">
    <property type="nucleotide sequence ID" value="NZ_CP029619.1"/>
</dbReference>
<dbReference type="AlphaFoldDB" id="A0A2Z3LB05"/>
<evidence type="ECO:0000313" key="3">
    <source>
        <dbReference type="Proteomes" id="UP000245872"/>
    </source>
</evidence>
<organism evidence="2 3">
    <name type="scientific">Candidatus Cardinium hertigii</name>
    <dbReference type="NCBI Taxonomy" id="247481"/>
    <lineage>
        <taxon>Bacteria</taxon>
        <taxon>Pseudomonadati</taxon>
        <taxon>Bacteroidota</taxon>
        <taxon>Cytophagia</taxon>
        <taxon>Cytophagales</taxon>
        <taxon>Amoebophilaceae</taxon>
        <taxon>Candidatus Cardinium</taxon>
    </lineage>
</organism>
<keyword evidence="3" id="KW-1185">Reference proteome</keyword>
<protein>
    <submittedName>
        <fullName evidence="2">Uncharacterized protein</fullName>
    </submittedName>
</protein>
<reference evidence="2 3" key="1">
    <citation type="submission" date="2018-05" db="EMBL/GenBank/DDBJ databases">
        <title>Candidatus Cardinium hertigii Genome Assembly.</title>
        <authorList>
            <person name="Showmaker K.C."/>
            <person name="Walden K.O."/>
            <person name="Fields C.J."/>
            <person name="Lambert K.N."/>
            <person name="Hudson M.E."/>
        </authorList>
    </citation>
    <scope>NUCLEOTIDE SEQUENCE [LARGE SCALE GENOMIC DNA]</scope>
    <source>
        <strain evidence="3">cHgTN10</strain>
    </source>
</reference>
<dbReference type="EMBL" id="CP029619">
    <property type="protein sequence ID" value="AWN81442.1"/>
    <property type="molecule type" value="Genomic_DNA"/>
</dbReference>
<proteinExistence type="predicted"/>
<name>A0A2Z3LB05_9BACT</name>
<dbReference type="Proteomes" id="UP000245872">
    <property type="component" value="Chromosome"/>
</dbReference>
<gene>
    <name evidence="2" type="ORF">DK880_00105</name>
</gene>